<feature type="non-terminal residue" evidence="2">
    <location>
        <position position="47"/>
    </location>
</feature>
<dbReference type="AlphaFoldDB" id="A0A383BZY5"/>
<evidence type="ECO:0000313" key="2">
    <source>
        <dbReference type="EMBL" id="SVE25340.1"/>
    </source>
</evidence>
<proteinExistence type="predicted"/>
<protein>
    <recommendedName>
        <fullName evidence="1">Sugar 3,4-ketoisomerase QdtA cupin domain-containing protein</fullName>
    </recommendedName>
</protein>
<dbReference type="EMBL" id="UINC01204559">
    <property type="protein sequence ID" value="SVE25340.1"/>
    <property type="molecule type" value="Genomic_DNA"/>
</dbReference>
<accession>A0A383BZY5</accession>
<sequence length="47" mass="5397">MIELPYHKEINGDLVVVEGENNVIPFSIKRVFNVRAQKGDIRGRHAH</sequence>
<dbReference type="InterPro" id="IPR014710">
    <property type="entry name" value="RmlC-like_jellyroll"/>
</dbReference>
<gene>
    <name evidence="2" type="ORF">METZ01_LOCUS478194</name>
</gene>
<dbReference type="Pfam" id="PF05523">
    <property type="entry name" value="FdtA"/>
    <property type="match status" value="1"/>
</dbReference>
<organism evidence="2">
    <name type="scientific">marine metagenome</name>
    <dbReference type="NCBI Taxonomy" id="408172"/>
    <lineage>
        <taxon>unclassified sequences</taxon>
        <taxon>metagenomes</taxon>
        <taxon>ecological metagenomes</taxon>
    </lineage>
</organism>
<name>A0A383BZY5_9ZZZZ</name>
<evidence type="ECO:0000259" key="1">
    <source>
        <dbReference type="Pfam" id="PF05523"/>
    </source>
</evidence>
<dbReference type="InterPro" id="IPR008894">
    <property type="entry name" value="QdtA_cupin_dom"/>
</dbReference>
<reference evidence="2" key="1">
    <citation type="submission" date="2018-05" db="EMBL/GenBank/DDBJ databases">
        <authorList>
            <person name="Lanie J.A."/>
            <person name="Ng W.-L."/>
            <person name="Kazmierczak K.M."/>
            <person name="Andrzejewski T.M."/>
            <person name="Davidsen T.M."/>
            <person name="Wayne K.J."/>
            <person name="Tettelin H."/>
            <person name="Glass J.I."/>
            <person name="Rusch D."/>
            <person name="Podicherti R."/>
            <person name="Tsui H.-C.T."/>
            <person name="Winkler M.E."/>
        </authorList>
    </citation>
    <scope>NUCLEOTIDE SEQUENCE</scope>
</reference>
<feature type="domain" description="Sugar 3,4-ketoisomerase QdtA cupin" evidence="1">
    <location>
        <begin position="1"/>
        <end position="47"/>
    </location>
</feature>
<dbReference type="Gene3D" id="2.60.120.10">
    <property type="entry name" value="Jelly Rolls"/>
    <property type="match status" value="1"/>
</dbReference>